<comment type="caution">
    <text evidence="1">The sequence shown here is derived from an EMBL/GenBank/DDBJ whole genome shotgun (WGS) entry which is preliminary data.</text>
</comment>
<name>A0AAV5SNQ2_9BILA</name>
<reference evidence="1" key="1">
    <citation type="submission" date="2023-10" db="EMBL/GenBank/DDBJ databases">
        <title>Genome assembly of Pristionchus species.</title>
        <authorList>
            <person name="Yoshida K."/>
            <person name="Sommer R.J."/>
        </authorList>
    </citation>
    <scope>NUCLEOTIDE SEQUENCE</scope>
    <source>
        <strain evidence="1">RS0144</strain>
    </source>
</reference>
<evidence type="ECO:0000313" key="2">
    <source>
        <dbReference type="Proteomes" id="UP001432027"/>
    </source>
</evidence>
<dbReference type="EMBL" id="BTSX01000002">
    <property type="protein sequence ID" value="GMS83738.1"/>
    <property type="molecule type" value="Genomic_DNA"/>
</dbReference>
<evidence type="ECO:0000313" key="1">
    <source>
        <dbReference type="EMBL" id="GMS83738.1"/>
    </source>
</evidence>
<sequence>MANPISIGPEELLEQSLKIKKAARQLVEAHLNGLAKTLEPQVCQATICSQTKNIDKNTKESPVESYCSGK</sequence>
<accession>A0AAV5SNQ2</accession>
<keyword evidence="2" id="KW-1185">Reference proteome</keyword>
<gene>
    <name evidence="1" type="ORF">PENTCL1PPCAC_5913</name>
</gene>
<dbReference type="Proteomes" id="UP001432027">
    <property type="component" value="Unassembled WGS sequence"/>
</dbReference>
<dbReference type="AlphaFoldDB" id="A0AAV5SNQ2"/>
<proteinExistence type="predicted"/>
<protein>
    <submittedName>
        <fullName evidence="1">Uncharacterized protein</fullName>
    </submittedName>
</protein>
<organism evidence="1 2">
    <name type="scientific">Pristionchus entomophagus</name>
    <dbReference type="NCBI Taxonomy" id="358040"/>
    <lineage>
        <taxon>Eukaryota</taxon>
        <taxon>Metazoa</taxon>
        <taxon>Ecdysozoa</taxon>
        <taxon>Nematoda</taxon>
        <taxon>Chromadorea</taxon>
        <taxon>Rhabditida</taxon>
        <taxon>Rhabditina</taxon>
        <taxon>Diplogasteromorpha</taxon>
        <taxon>Diplogasteroidea</taxon>
        <taxon>Neodiplogasteridae</taxon>
        <taxon>Pristionchus</taxon>
    </lineage>
</organism>